<comment type="caution">
    <text evidence="1">The sequence shown here is derived from an EMBL/GenBank/DDBJ whole genome shotgun (WGS) entry which is preliminary data.</text>
</comment>
<dbReference type="Proteomes" id="UP001596122">
    <property type="component" value="Unassembled WGS sequence"/>
</dbReference>
<accession>A0ABW0GQR3</accession>
<organism evidence="1 2">
    <name type="scientific">Aquipuribacter nitratireducens</name>
    <dbReference type="NCBI Taxonomy" id="650104"/>
    <lineage>
        <taxon>Bacteria</taxon>
        <taxon>Bacillati</taxon>
        <taxon>Actinomycetota</taxon>
        <taxon>Actinomycetes</taxon>
        <taxon>Micrococcales</taxon>
        <taxon>Intrasporangiaceae</taxon>
        <taxon>Aquipuribacter</taxon>
    </lineage>
</organism>
<evidence type="ECO:0000313" key="1">
    <source>
        <dbReference type="EMBL" id="MFC5382288.1"/>
    </source>
</evidence>
<evidence type="ECO:0008006" key="3">
    <source>
        <dbReference type="Google" id="ProtNLM"/>
    </source>
</evidence>
<name>A0ABW0GQR3_9MICO</name>
<reference evidence="2" key="1">
    <citation type="journal article" date="2019" name="Int. J. Syst. Evol. Microbiol.">
        <title>The Global Catalogue of Microorganisms (GCM) 10K type strain sequencing project: providing services to taxonomists for standard genome sequencing and annotation.</title>
        <authorList>
            <consortium name="The Broad Institute Genomics Platform"/>
            <consortium name="The Broad Institute Genome Sequencing Center for Infectious Disease"/>
            <person name="Wu L."/>
            <person name="Ma J."/>
        </authorList>
    </citation>
    <scope>NUCLEOTIDE SEQUENCE [LARGE SCALE GENOMIC DNA]</scope>
    <source>
        <strain evidence="2">CCUG 43114</strain>
    </source>
</reference>
<dbReference type="RefSeq" id="WP_377003066.1">
    <property type="nucleotide sequence ID" value="NZ_JBHSLD010000015.1"/>
</dbReference>
<sequence>MSLMFEFHDDGSAEQVAALFGDGVRLNEGLYVEDVRTGDVLASAGLLGRAGDGRVYLLRWRGRLLGLRARVVAGYDDVGPLSLWLVERLGTDVDASIRTGVQKGRLDPAEMRDALRVAAEACLVLEWHLKTMGPRPRVQDPLGGAQPLSLTNFGYPEVMDAEPWSTRTQPVFKRWASGLE</sequence>
<protein>
    <recommendedName>
        <fullName evidence="3">Phage protein</fullName>
    </recommendedName>
</protein>
<proteinExistence type="predicted"/>
<evidence type="ECO:0000313" key="2">
    <source>
        <dbReference type="Proteomes" id="UP001596122"/>
    </source>
</evidence>
<gene>
    <name evidence="1" type="ORF">ACFPJ6_16090</name>
</gene>
<dbReference type="EMBL" id="JBHSLD010000015">
    <property type="protein sequence ID" value="MFC5382288.1"/>
    <property type="molecule type" value="Genomic_DNA"/>
</dbReference>
<keyword evidence="2" id="KW-1185">Reference proteome</keyword>